<dbReference type="GO" id="GO:0005840">
    <property type="term" value="C:ribosome"/>
    <property type="evidence" value="ECO:0007669"/>
    <property type="project" value="UniProtKB-KW"/>
</dbReference>
<dbReference type="NCBIfam" id="NF011118">
    <property type="entry name" value="PRK14548.1"/>
    <property type="match status" value="1"/>
</dbReference>
<keyword evidence="6 9" id="KW-0687">Ribonucleoprotein</keyword>
<dbReference type="Pfam" id="PF00276">
    <property type="entry name" value="Ribosomal_L23"/>
    <property type="match status" value="1"/>
</dbReference>
<evidence type="ECO:0000256" key="7">
    <source>
        <dbReference type="ARBA" id="ARBA00035366"/>
    </source>
</evidence>
<evidence type="ECO:0000256" key="8">
    <source>
        <dbReference type="ARBA" id="ARBA00059571"/>
    </source>
</evidence>
<keyword evidence="3" id="KW-0699">rRNA-binding</keyword>
<evidence type="ECO:0000259" key="10">
    <source>
        <dbReference type="Pfam" id="PF03939"/>
    </source>
</evidence>
<dbReference type="PANTHER" id="PTHR11620">
    <property type="entry name" value="60S RIBOSOMAL PROTEIN L23A"/>
    <property type="match status" value="1"/>
</dbReference>
<dbReference type="GO" id="GO:0019843">
    <property type="term" value="F:rRNA binding"/>
    <property type="evidence" value="ECO:0007669"/>
    <property type="project" value="UniProtKB-KW"/>
</dbReference>
<evidence type="ECO:0000313" key="12">
    <source>
        <dbReference type="Proteomes" id="UP001374535"/>
    </source>
</evidence>
<evidence type="ECO:0000256" key="6">
    <source>
        <dbReference type="ARBA" id="ARBA00023274"/>
    </source>
</evidence>
<evidence type="ECO:0000313" key="11">
    <source>
        <dbReference type="EMBL" id="WVZ01262.1"/>
    </source>
</evidence>
<reference evidence="11 12" key="1">
    <citation type="journal article" date="2023" name="Life. Sci Alliance">
        <title>Evolutionary insights into 3D genome organization and epigenetic landscape of Vigna mungo.</title>
        <authorList>
            <person name="Junaid A."/>
            <person name="Singh B."/>
            <person name="Bhatia S."/>
        </authorList>
    </citation>
    <scope>NUCLEOTIDE SEQUENCE [LARGE SCALE GENOMIC DNA]</scope>
    <source>
        <strain evidence="11">Urdbean</strain>
    </source>
</reference>
<proteinExistence type="inferred from homology"/>
<dbReference type="InterPro" id="IPR012678">
    <property type="entry name" value="Ribosomal_uL23/eL15/eS24_sf"/>
</dbReference>
<evidence type="ECO:0000256" key="1">
    <source>
        <dbReference type="ARBA" id="ARBA00002500"/>
    </source>
</evidence>
<dbReference type="AlphaFoldDB" id="A0AAQ3RNZ6"/>
<comment type="function">
    <text evidence="1">Binds to 23S rRNA.</text>
</comment>
<keyword evidence="4" id="KW-0694">RNA-binding</keyword>
<dbReference type="Pfam" id="PF03939">
    <property type="entry name" value="Ribosomal_L23eN"/>
    <property type="match status" value="1"/>
</dbReference>
<gene>
    <name evidence="11" type="ORF">V8G54_027331</name>
</gene>
<protein>
    <recommendedName>
        <fullName evidence="7">50S ribosomal protein L23, chloroplastic</fullName>
    </recommendedName>
</protein>
<evidence type="ECO:0000256" key="3">
    <source>
        <dbReference type="ARBA" id="ARBA00022730"/>
    </source>
</evidence>
<dbReference type="GO" id="GO:0003735">
    <property type="term" value="F:structural constituent of ribosome"/>
    <property type="evidence" value="ECO:0007669"/>
    <property type="project" value="InterPro"/>
</dbReference>
<dbReference type="InterPro" id="IPR001014">
    <property type="entry name" value="Ribosomal_uL23_CS"/>
</dbReference>
<dbReference type="GO" id="GO:1990904">
    <property type="term" value="C:ribonucleoprotein complex"/>
    <property type="evidence" value="ECO:0007669"/>
    <property type="project" value="UniProtKB-KW"/>
</dbReference>
<dbReference type="Gene3D" id="3.30.70.330">
    <property type="match status" value="1"/>
</dbReference>
<feature type="domain" description="Large ribosomal subunit protein uL23 N-terminal" evidence="10">
    <location>
        <begin position="73"/>
        <end position="123"/>
    </location>
</feature>
<comment type="function">
    <text evidence="8">Binds to a specific region on the 26S rRNA.</text>
</comment>
<accession>A0AAQ3RNZ6</accession>
<dbReference type="InterPro" id="IPR013025">
    <property type="entry name" value="Ribosomal_uL23-like"/>
</dbReference>
<dbReference type="GO" id="GO:0009644">
    <property type="term" value="P:response to high light intensity"/>
    <property type="evidence" value="ECO:0007669"/>
    <property type="project" value="UniProtKB-ARBA"/>
</dbReference>
<dbReference type="PROSITE" id="PS00050">
    <property type="entry name" value="RIBOSOMAL_L23"/>
    <property type="match status" value="1"/>
</dbReference>
<dbReference type="InterPro" id="IPR005633">
    <property type="entry name" value="Ribosomal_uL23_N"/>
</dbReference>
<comment type="similarity">
    <text evidence="2 9">Belongs to the universal ribosomal protein uL23 family.</text>
</comment>
<dbReference type="GO" id="GO:0003729">
    <property type="term" value="F:mRNA binding"/>
    <property type="evidence" value="ECO:0007669"/>
    <property type="project" value="UniProtKB-ARBA"/>
</dbReference>
<sequence>MGYDPNHFIGSPYITWNQTLNLRLALLLTRRFCSALLPAFAPVFEDLRTPISRLMAPKEKLFNAADSSKKADPKAQALKTAKAVKSGATFKKKAKKIRTSVTFHRPKTLKKDRNPKYPRISAPPRNKLDHYQILKYPLTTESAMKKIEDNNTLVFIVDLRADKKKIKDAVKKMYDIQAKKVNTLIRPDGTKKAYVRLTPDYDALDVDMSLSSCPTISLSPNPYGRDPTSSRIYIYGEFLNWLAALVIYIY</sequence>
<evidence type="ECO:0000256" key="9">
    <source>
        <dbReference type="RuleBase" id="RU003934"/>
    </source>
</evidence>
<name>A0AAQ3RNZ6_VIGMU</name>
<dbReference type="FunFam" id="3.30.70.330:FF:000035">
    <property type="entry name" value="60S ribosomal protein L23a"/>
    <property type="match status" value="1"/>
</dbReference>
<evidence type="ECO:0000256" key="4">
    <source>
        <dbReference type="ARBA" id="ARBA00022884"/>
    </source>
</evidence>
<dbReference type="Proteomes" id="UP001374535">
    <property type="component" value="Chromosome 8"/>
</dbReference>
<dbReference type="EMBL" id="CP144693">
    <property type="protein sequence ID" value="WVZ01262.1"/>
    <property type="molecule type" value="Genomic_DNA"/>
</dbReference>
<evidence type="ECO:0000256" key="2">
    <source>
        <dbReference type="ARBA" id="ARBA00006700"/>
    </source>
</evidence>
<dbReference type="SUPFAM" id="SSF54189">
    <property type="entry name" value="Ribosomal proteins S24e, L23 and L15e"/>
    <property type="match status" value="1"/>
</dbReference>
<keyword evidence="12" id="KW-1185">Reference proteome</keyword>
<organism evidence="11 12">
    <name type="scientific">Vigna mungo</name>
    <name type="common">Black gram</name>
    <name type="synonym">Phaseolus mungo</name>
    <dbReference type="NCBI Taxonomy" id="3915"/>
    <lineage>
        <taxon>Eukaryota</taxon>
        <taxon>Viridiplantae</taxon>
        <taxon>Streptophyta</taxon>
        <taxon>Embryophyta</taxon>
        <taxon>Tracheophyta</taxon>
        <taxon>Spermatophyta</taxon>
        <taxon>Magnoliopsida</taxon>
        <taxon>eudicotyledons</taxon>
        <taxon>Gunneridae</taxon>
        <taxon>Pentapetalae</taxon>
        <taxon>rosids</taxon>
        <taxon>fabids</taxon>
        <taxon>Fabales</taxon>
        <taxon>Fabaceae</taxon>
        <taxon>Papilionoideae</taxon>
        <taxon>50 kb inversion clade</taxon>
        <taxon>NPAAA clade</taxon>
        <taxon>indigoferoid/millettioid clade</taxon>
        <taxon>Phaseoleae</taxon>
        <taxon>Vigna</taxon>
    </lineage>
</organism>
<keyword evidence="5 9" id="KW-0689">Ribosomal protein</keyword>
<dbReference type="HAMAP" id="MF_01369_A">
    <property type="entry name" value="Ribosomal_uL23_A"/>
    <property type="match status" value="1"/>
</dbReference>
<evidence type="ECO:0000256" key="5">
    <source>
        <dbReference type="ARBA" id="ARBA00022980"/>
    </source>
</evidence>
<dbReference type="InterPro" id="IPR012677">
    <property type="entry name" value="Nucleotide-bd_a/b_plait_sf"/>
</dbReference>
<dbReference type="GO" id="GO:0006412">
    <property type="term" value="P:translation"/>
    <property type="evidence" value="ECO:0007669"/>
    <property type="project" value="InterPro"/>
</dbReference>